<dbReference type="GO" id="GO:0007168">
    <property type="term" value="P:receptor guanylyl cyclase signaling pathway"/>
    <property type="evidence" value="ECO:0007669"/>
    <property type="project" value="TreeGrafter"/>
</dbReference>
<keyword evidence="3" id="KW-0472">Membrane</keyword>
<dbReference type="PANTHER" id="PTHR11920:SF502">
    <property type="entry name" value="GUANYLATE CYCLASE"/>
    <property type="match status" value="1"/>
</dbReference>
<feature type="transmembrane region" description="Helical" evidence="3">
    <location>
        <begin position="52"/>
        <end position="73"/>
    </location>
</feature>
<dbReference type="GO" id="GO:0004016">
    <property type="term" value="F:adenylate cyclase activity"/>
    <property type="evidence" value="ECO:0007669"/>
    <property type="project" value="TreeGrafter"/>
</dbReference>
<dbReference type="STRING" id="947166.A0A1D1VE34"/>
<dbReference type="EMBL" id="BDGG01000005">
    <property type="protein sequence ID" value="GAU99045.1"/>
    <property type="molecule type" value="Genomic_DNA"/>
</dbReference>
<dbReference type="PANTHER" id="PTHR11920">
    <property type="entry name" value="GUANYLYL CYCLASE"/>
    <property type="match status" value="1"/>
</dbReference>
<proteinExistence type="predicted"/>
<name>A0A1D1VE34_RAMVA</name>
<accession>A0A1D1VE34</accession>
<sequence length="250" mass="28415">MAYDGITGIFNASVDTITWIDGKSLPPNIPKCGFQNENLSCLVQNSDVATTVAAIVAVFVVMIICCITGFRFYQKRKFEQSLLDNWWQINRDDVKKRHEAKASTATLQAGSRPSVKAKSALFSASSQGSNEEAVFYTVGRYQGKMVHIREIHCPIEITRDFLVHMKRVRAFYINTVLRYDNDPLLATTNKACVSNSYTVWYTKISTNWSDYVRRPTTKPSTRCIAQSKAWEISSRTTRYLWTGRSNFLSC</sequence>
<dbReference type="OrthoDB" id="6158259at2759"/>
<evidence type="ECO:0000256" key="2">
    <source>
        <dbReference type="ARBA" id="ARBA00023239"/>
    </source>
</evidence>
<dbReference type="AlphaFoldDB" id="A0A1D1VE34"/>
<keyword evidence="2" id="KW-0456">Lyase</keyword>
<dbReference type="Proteomes" id="UP000186922">
    <property type="component" value="Unassembled WGS sequence"/>
</dbReference>
<dbReference type="GO" id="GO:0004383">
    <property type="term" value="F:guanylate cyclase activity"/>
    <property type="evidence" value="ECO:0007669"/>
    <property type="project" value="TreeGrafter"/>
</dbReference>
<dbReference type="GO" id="GO:0005886">
    <property type="term" value="C:plasma membrane"/>
    <property type="evidence" value="ECO:0007669"/>
    <property type="project" value="TreeGrafter"/>
</dbReference>
<dbReference type="GO" id="GO:0001653">
    <property type="term" value="F:peptide receptor activity"/>
    <property type="evidence" value="ECO:0007669"/>
    <property type="project" value="TreeGrafter"/>
</dbReference>
<keyword evidence="1" id="KW-0547">Nucleotide-binding</keyword>
<evidence type="ECO:0000313" key="4">
    <source>
        <dbReference type="EMBL" id="GAU99045.1"/>
    </source>
</evidence>
<keyword evidence="5" id="KW-1185">Reference proteome</keyword>
<reference evidence="4 5" key="1">
    <citation type="journal article" date="2016" name="Nat. Commun.">
        <title>Extremotolerant tardigrade genome and improved radiotolerance of human cultured cells by tardigrade-unique protein.</title>
        <authorList>
            <person name="Hashimoto T."/>
            <person name="Horikawa D.D."/>
            <person name="Saito Y."/>
            <person name="Kuwahara H."/>
            <person name="Kozuka-Hata H."/>
            <person name="Shin-I T."/>
            <person name="Minakuchi Y."/>
            <person name="Ohishi K."/>
            <person name="Motoyama A."/>
            <person name="Aizu T."/>
            <person name="Enomoto A."/>
            <person name="Kondo K."/>
            <person name="Tanaka S."/>
            <person name="Hara Y."/>
            <person name="Koshikawa S."/>
            <person name="Sagara H."/>
            <person name="Miura T."/>
            <person name="Yokobori S."/>
            <person name="Miyagawa K."/>
            <person name="Suzuki Y."/>
            <person name="Kubo T."/>
            <person name="Oyama M."/>
            <person name="Kohara Y."/>
            <person name="Fujiyama A."/>
            <person name="Arakawa K."/>
            <person name="Katayama T."/>
            <person name="Toyoda A."/>
            <person name="Kunieda T."/>
        </authorList>
    </citation>
    <scope>NUCLEOTIDE SEQUENCE [LARGE SCALE GENOMIC DNA]</scope>
    <source>
        <strain evidence="4 5">YOKOZUNA-1</strain>
    </source>
</reference>
<keyword evidence="3" id="KW-0812">Transmembrane</keyword>
<dbReference type="GO" id="GO:0000166">
    <property type="term" value="F:nucleotide binding"/>
    <property type="evidence" value="ECO:0007669"/>
    <property type="project" value="UniProtKB-KW"/>
</dbReference>
<evidence type="ECO:0000256" key="1">
    <source>
        <dbReference type="ARBA" id="ARBA00022741"/>
    </source>
</evidence>
<evidence type="ECO:0000256" key="3">
    <source>
        <dbReference type="SAM" id="Phobius"/>
    </source>
</evidence>
<evidence type="ECO:0000313" key="5">
    <source>
        <dbReference type="Proteomes" id="UP000186922"/>
    </source>
</evidence>
<protein>
    <submittedName>
        <fullName evidence="4">Uncharacterized protein</fullName>
    </submittedName>
</protein>
<dbReference type="InterPro" id="IPR050401">
    <property type="entry name" value="Cyclic_nucleotide_synthase"/>
</dbReference>
<gene>
    <name evidence="4" type="primary">RvY_10100</name>
    <name evidence="4" type="synonym">RvY_10100.1</name>
    <name evidence="4" type="ORF">RvY_10100-1</name>
</gene>
<comment type="caution">
    <text evidence="4">The sequence shown here is derived from an EMBL/GenBank/DDBJ whole genome shotgun (WGS) entry which is preliminary data.</text>
</comment>
<organism evidence="4 5">
    <name type="scientific">Ramazzottius varieornatus</name>
    <name type="common">Water bear</name>
    <name type="synonym">Tardigrade</name>
    <dbReference type="NCBI Taxonomy" id="947166"/>
    <lineage>
        <taxon>Eukaryota</taxon>
        <taxon>Metazoa</taxon>
        <taxon>Ecdysozoa</taxon>
        <taxon>Tardigrada</taxon>
        <taxon>Eutardigrada</taxon>
        <taxon>Parachela</taxon>
        <taxon>Hypsibioidea</taxon>
        <taxon>Ramazzottiidae</taxon>
        <taxon>Ramazzottius</taxon>
    </lineage>
</organism>
<keyword evidence="3" id="KW-1133">Transmembrane helix</keyword>